<dbReference type="AlphaFoldDB" id="A0A2P6MCY8"/>
<dbReference type="InterPro" id="IPR004358">
    <property type="entry name" value="Sig_transdc_His_kin-like_C"/>
</dbReference>
<dbReference type="GO" id="GO:0005886">
    <property type="term" value="C:plasma membrane"/>
    <property type="evidence" value="ECO:0007669"/>
    <property type="project" value="TreeGrafter"/>
</dbReference>
<dbReference type="FunFam" id="1.10.287.130:FF:000028">
    <property type="entry name" value="Hybrid signal transduction histidine kinase"/>
    <property type="match status" value="1"/>
</dbReference>
<gene>
    <name evidence="10" type="ORF">C6N40_01575</name>
</gene>
<evidence type="ECO:0000256" key="1">
    <source>
        <dbReference type="ARBA" id="ARBA00000085"/>
    </source>
</evidence>
<evidence type="ECO:0000256" key="7">
    <source>
        <dbReference type="PROSITE-ProRule" id="PRU00169"/>
    </source>
</evidence>
<evidence type="ECO:0000259" key="9">
    <source>
        <dbReference type="PROSITE" id="PS50110"/>
    </source>
</evidence>
<dbReference type="EMBL" id="PVLF01000001">
    <property type="protein sequence ID" value="PRH83857.1"/>
    <property type="molecule type" value="Genomic_DNA"/>
</dbReference>
<keyword evidence="4" id="KW-0808">Transferase</keyword>
<reference evidence="10 11" key="1">
    <citation type="submission" date="2018-03" db="EMBL/GenBank/DDBJ databases">
        <title>Arenimonas caeni sp. nov., isolated from activated sludge.</title>
        <authorList>
            <person name="Liu H."/>
        </authorList>
    </citation>
    <scope>NUCLEOTIDE SEQUENCE [LARGE SCALE GENOMIC DNA]</scope>
    <source>
        <strain evidence="11">z29</strain>
    </source>
</reference>
<dbReference type="InterPro" id="IPR011110">
    <property type="entry name" value="Reg_prop"/>
</dbReference>
<evidence type="ECO:0000256" key="3">
    <source>
        <dbReference type="ARBA" id="ARBA00022553"/>
    </source>
</evidence>
<dbReference type="Pfam" id="PF12104">
    <property type="entry name" value="Tcell_CD4_C"/>
    <property type="match status" value="1"/>
</dbReference>
<dbReference type="InterPro" id="IPR003661">
    <property type="entry name" value="HisK_dim/P_dom"/>
</dbReference>
<dbReference type="PANTHER" id="PTHR43047">
    <property type="entry name" value="TWO-COMPONENT HISTIDINE PROTEIN KINASE"/>
    <property type="match status" value="1"/>
</dbReference>
<dbReference type="RefSeq" id="WP_106989244.1">
    <property type="nucleotide sequence ID" value="NZ_KZ679084.1"/>
</dbReference>
<keyword evidence="11" id="KW-1185">Reference proteome</keyword>
<dbReference type="GO" id="GO:0000155">
    <property type="term" value="F:phosphorelay sensor kinase activity"/>
    <property type="evidence" value="ECO:0007669"/>
    <property type="project" value="InterPro"/>
</dbReference>
<protein>
    <recommendedName>
        <fullName evidence="2">histidine kinase</fullName>
        <ecNumber evidence="2">2.7.13.3</ecNumber>
    </recommendedName>
</protein>
<dbReference type="Gene3D" id="2.130.10.10">
    <property type="entry name" value="YVTN repeat-like/Quinoprotein amine dehydrogenase"/>
    <property type="match status" value="2"/>
</dbReference>
<dbReference type="PROSITE" id="PS50109">
    <property type="entry name" value="HIS_KIN"/>
    <property type="match status" value="1"/>
</dbReference>
<dbReference type="SMART" id="SM00388">
    <property type="entry name" value="HisKA"/>
    <property type="match status" value="1"/>
</dbReference>
<evidence type="ECO:0000313" key="11">
    <source>
        <dbReference type="Proteomes" id="UP000241736"/>
    </source>
</evidence>
<dbReference type="Gene3D" id="1.10.287.130">
    <property type="match status" value="1"/>
</dbReference>
<dbReference type="InterPro" id="IPR011123">
    <property type="entry name" value="Y_Y_Y"/>
</dbReference>
<dbReference type="Pfam" id="PF00072">
    <property type="entry name" value="Response_reg"/>
    <property type="match status" value="1"/>
</dbReference>
<evidence type="ECO:0000256" key="5">
    <source>
        <dbReference type="ARBA" id="ARBA00022777"/>
    </source>
</evidence>
<dbReference type="CDD" id="cd16922">
    <property type="entry name" value="HATPase_EvgS-ArcB-TorS-like"/>
    <property type="match status" value="1"/>
</dbReference>
<feature type="domain" description="Histidine kinase" evidence="8">
    <location>
        <begin position="667"/>
        <end position="885"/>
    </location>
</feature>
<dbReference type="GO" id="GO:0009927">
    <property type="term" value="F:histidine phosphotransfer kinase activity"/>
    <property type="evidence" value="ECO:0007669"/>
    <property type="project" value="TreeGrafter"/>
</dbReference>
<dbReference type="Gene3D" id="3.40.50.2300">
    <property type="match status" value="1"/>
</dbReference>
<dbReference type="Pfam" id="PF07495">
    <property type="entry name" value="Y_Y_Y"/>
    <property type="match status" value="1"/>
</dbReference>
<dbReference type="Proteomes" id="UP000241736">
    <property type="component" value="Unassembled WGS sequence"/>
</dbReference>
<accession>A0A2P6MCY8</accession>
<comment type="caution">
    <text evidence="10">The sequence shown here is derived from an EMBL/GenBank/DDBJ whole genome shotgun (WGS) entry which is preliminary data.</text>
</comment>
<proteinExistence type="predicted"/>
<keyword evidence="5 10" id="KW-0418">Kinase</keyword>
<dbReference type="OrthoDB" id="9797243at2"/>
<dbReference type="InterPro" id="IPR005467">
    <property type="entry name" value="His_kinase_dom"/>
</dbReference>
<dbReference type="Pfam" id="PF02518">
    <property type="entry name" value="HATPase_c"/>
    <property type="match status" value="1"/>
</dbReference>
<dbReference type="InterPro" id="IPR003594">
    <property type="entry name" value="HATPase_dom"/>
</dbReference>
<feature type="modified residue" description="4-aspartylphosphate" evidence="7">
    <location>
        <position position="955"/>
    </location>
</feature>
<dbReference type="SUPFAM" id="SSF63829">
    <property type="entry name" value="Calcium-dependent phosphotriesterase"/>
    <property type="match status" value="2"/>
</dbReference>
<dbReference type="SMART" id="SM00448">
    <property type="entry name" value="REC"/>
    <property type="match status" value="1"/>
</dbReference>
<evidence type="ECO:0000256" key="6">
    <source>
        <dbReference type="ARBA" id="ARBA00023012"/>
    </source>
</evidence>
<comment type="catalytic activity">
    <reaction evidence="1">
        <text>ATP + protein L-histidine = ADP + protein N-phospho-L-histidine.</text>
        <dbReference type="EC" id="2.7.13.3"/>
    </reaction>
</comment>
<dbReference type="InterPro" id="IPR013783">
    <property type="entry name" value="Ig-like_fold"/>
</dbReference>
<dbReference type="SUPFAM" id="SSF52172">
    <property type="entry name" value="CheY-like"/>
    <property type="match status" value="1"/>
</dbReference>
<dbReference type="InterPro" id="IPR015943">
    <property type="entry name" value="WD40/YVTN_repeat-like_dom_sf"/>
</dbReference>
<feature type="domain" description="Response regulatory" evidence="9">
    <location>
        <begin position="906"/>
        <end position="1020"/>
    </location>
</feature>
<dbReference type="PROSITE" id="PS50110">
    <property type="entry name" value="RESPONSE_REGULATORY"/>
    <property type="match status" value="1"/>
</dbReference>
<dbReference type="InterPro" id="IPR021963">
    <property type="entry name" value="Tcell_CD4_Cterm"/>
</dbReference>
<evidence type="ECO:0000256" key="2">
    <source>
        <dbReference type="ARBA" id="ARBA00012438"/>
    </source>
</evidence>
<dbReference type="InterPro" id="IPR001789">
    <property type="entry name" value="Sig_transdc_resp-reg_receiver"/>
</dbReference>
<dbReference type="EC" id="2.7.13.3" evidence="2"/>
<dbReference type="CDD" id="cd00082">
    <property type="entry name" value="HisKA"/>
    <property type="match status" value="1"/>
</dbReference>
<dbReference type="Pfam" id="PF00512">
    <property type="entry name" value="HisKA"/>
    <property type="match status" value="1"/>
</dbReference>
<dbReference type="InterPro" id="IPR011006">
    <property type="entry name" value="CheY-like_superfamily"/>
</dbReference>
<dbReference type="FunFam" id="3.30.565.10:FF:000010">
    <property type="entry name" value="Sensor histidine kinase RcsC"/>
    <property type="match status" value="1"/>
</dbReference>
<dbReference type="InterPro" id="IPR036097">
    <property type="entry name" value="HisK_dim/P_sf"/>
</dbReference>
<dbReference type="SMART" id="SM00387">
    <property type="entry name" value="HATPase_c"/>
    <property type="match status" value="1"/>
</dbReference>
<evidence type="ECO:0000313" key="10">
    <source>
        <dbReference type="EMBL" id="PRH83857.1"/>
    </source>
</evidence>
<dbReference type="InterPro" id="IPR036890">
    <property type="entry name" value="HATPase_C_sf"/>
</dbReference>
<evidence type="ECO:0000259" key="8">
    <source>
        <dbReference type="PROSITE" id="PS50109"/>
    </source>
</evidence>
<sequence>MQPSSLPEHCVAVLALLCALVWPQASHGQSPASVPLRVHGVAEGLPSSRVEAIAQDRAGYLWLATADGLARFDGLGFQVWRHVPGQAGSLPGNVLGGLQVDAEDRVLVRVEGLGSWRLDAARRYFEPVPAVDAGPAPAGPPGLVDREGVHWLGGEDGLRRGIAPGAPASEPLWPGVVLALFEDREGGLWFGTRGHGLLSLPPAWASFGFIEGRGGPALLAAAQDGSAWWLDGGELWKVALEGGGRQAVAVSPAPESGAASALLALRDGALMLAQGRRLSRLVPGRDELVREPWPDAPWPVTQWLQAGDGSLWAAGPAGALHWPDGSARAVERPARAPLWLGPDGQPWRQAGGGLERWVPGEARFLPVPGAPAGPWRTLLADPDGQVWLAGPARLAGLHWQGERLEPRHRFDAGDGVPAVDAIELARDPGGALWLATPRGLWRLDPQAGALRRFGTGDGMVVQELGEGGVVVAPGGHGAALGARGLQRFDTRRLDRRALAPPPVAIESLRLRRAGRELSLAPDTALLRLGPDDHDLRVVARLLSFVEPAAHRYRFRLEGYDPDWVEVGAPGERVFPRLAPGRFELQVLGSLPDGAWSEPRHITVLVDPPWWRTRVALAGGGMGLLALVSVAAVSHRARLRRREAWRMARARQQLAEQNSEAKTRFLATLGHEIRTPMTGVLGMAELLQGSELDPEQRARVEAIQGAGRHLLRLVNDTLDLARIEAGKLELEDSPFALRPLLDELAGLLRPLAEAKGLAFTLRCDGNVPACLRGDATRVRQILLNLAGNAIKFCEKGGVALHVGTREPRGVLIHVRDTGPGLATGQQARLFQRFEQGAAARTPGRYGGSGLGLAISQELAAAMGGSISVSSEPGRGATFRVELPLAAVELPGTIVASLPVPTAAGGRRLLLVEDDPVVAQVVQGLLERQGHAVVHVPHGLAALSALAAHAFDAALLDLDLPGLDGLELARLLRLQGRPLPLLAITARADAAAEREARAAGMAGFLRKPVTGAMLADALRTLWSAAPPDGGAPVA</sequence>
<dbReference type="Gene3D" id="3.30.565.10">
    <property type="entry name" value="Histidine kinase-like ATPase, C-terminal domain"/>
    <property type="match status" value="1"/>
</dbReference>
<dbReference type="PANTHER" id="PTHR43047:SF72">
    <property type="entry name" value="OSMOSENSING HISTIDINE PROTEIN KINASE SLN1"/>
    <property type="match status" value="1"/>
</dbReference>
<dbReference type="PRINTS" id="PR00344">
    <property type="entry name" value="BCTRLSENSOR"/>
</dbReference>
<evidence type="ECO:0000256" key="4">
    <source>
        <dbReference type="ARBA" id="ARBA00022679"/>
    </source>
</evidence>
<dbReference type="Pfam" id="PF07494">
    <property type="entry name" value="Reg_prop"/>
    <property type="match status" value="2"/>
</dbReference>
<dbReference type="Gene3D" id="2.60.40.10">
    <property type="entry name" value="Immunoglobulins"/>
    <property type="match status" value="1"/>
</dbReference>
<name>A0A2P6MCY8_9GAMM</name>
<organism evidence="10 11">
    <name type="scientific">Arenimonas caeni</name>
    <dbReference type="NCBI Taxonomy" id="2058085"/>
    <lineage>
        <taxon>Bacteria</taxon>
        <taxon>Pseudomonadati</taxon>
        <taxon>Pseudomonadota</taxon>
        <taxon>Gammaproteobacteria</taxon>
        <taxon>Lysobacterales</taxon>
        <taxon>Lysobacteraceae</taxon>
        <taxon>Arenimonas</taxon>
    </lineage>
</organism>
<keyword evidence="3 7" id="KW-0597">Phosphoprotein</keyword>
<keyword evidence="6" id="KW-0902">Two-component regulatory system</keyword>
<dbReference type="SUPFAM" id="SSF47384">
    <property type="entry name" value="Homodimeric domain of signal transducing histidine kinase"/>
    <property type="match status" value="1"/>
</dbReference>
<dbReference type="SUPFAM" id="SSF55874">
    <property type="entry name" value="ATPase domain of HSP90 chaperone/DNA topoisomerase II/histidine kinase"/>
    <property type="match status" value="1"/>
</dbReference>